<dbReference type="GO" id="GO:0042274">
    <property type="term" value="P:ribosomal small subunit biogenesis"/>
    <property type="evidence" value="ECO:0007669"/>
    <property type="project" value="UniProtKB-UniRule"/>
</dbReference>
<dbReference type="Gene3D" id="2.30.30.240">
    <property type="entry name" value="PRC-barrel domain"/>
    <property type="match status" value="1"/>
</dbReference>
<comment type="subcellular location">
    <subcellularLocation>
        <location evidence="5">Cytoplasm</location>
    </subcellularLocation>
</comment>
<dbReference type="SUPFAM" id="SSF50346">
    <property type="entry name" value="PRC-barrel domain"/>
    <property type="match status" value="1"/>
</dbReference>
<dbReference type="GO" id="GO:0005840">
    <property type="term" value="C:ribosome"/>
    <property type="evidence" value="ECO:0007669"/>
    <property type="project" value="InterPro"/>
</dbReference>
<evidence type="ECO:0000313" key="8">
    <source>
        <dbReference type="EMBL" id="RKT59348.1"/>
    </source>
</evidence>
<dbReference type="PANTHER" id="PTHR33692:SF1">
    <property type="entry name" value="RIBOSOME MATURATION FACTOR RIMM"/>
    <property type="match status" value="1"/>
</dbReference>
<keyword evidence="3 5" id="KW-0698">rRNA processing</keyword>
<dbReference type="Pfam" id="PF24986">
    <property type="entry name" value="PRC_RimM"/>
    <property type="match status" value="1"/>
</dbReference>
<comment type="function">
    <text evidence="5">An accessory protein needed during the final step in the assembly of 30S ribosomal subunit, possibly for assembly of the head region. Essential for efficient processing of 16S rRNA. May be needed both before and after RbfA during the maturation of 16S rRNA. It has affinity for free ribosomal 30S subunits but not for 70S ribosomes.</text>
</comment>
<dbReference type="PANTHER" id="PTHR33692">
    <property type="entry name" value="RIBOSOME MATURATION FACTOR RIMM"/>
    <property type="match status" value="1"/>
</dbReference>
<evidence type="ECO:0000256" key="2">
    <source>
        <dbReference type="ARBA" id="ARBA00022517"/>
    </source>
</evidence>
<evidence type="ECO:0000259" key="6">
    <source>
        <dbReference type="Pfam" id="PF01782"/>
    </source>
</evidence>
<dbReference type="InterPro" id="IPR009000">
    <property type="entry name" value="Transl_B-barrel_sf"/>
</dbReference>
<dbReference type="AlphaFoldDB" id="A0A495WHL3"/>
<dbReference type="Proteomes" id="UP000270626">
    <property type="component" value="Unassembled WGS sequence"/>
</dbReference>
<evidence type="ECO:0000256" key="3">
    <source>
        <dbReference type="ARBA" id="ARBA00022552"/>
    </source>
</evidence>
<evidence type="ECO:0000313" key="9">
    <source>
        <dbReference type="Proteomes" id="UP000270626"/>
    </source>
</evidence>
<organism evidence="8 9">
    <name type="scientific">Azonexus fungiphilus</name>
    <dbReference type="NCBI Taxonomy" id="146940"/>
    <lineage>
        <taxon>Bacteria</taxon>
        <taxon>Pseudomonadati</taxon>
        <taxon>Pseudomonadota</taxon>
        <taxon>Betaproteobacteria</taxon>
        <taxon>Rhodocyclales</taxon>
        <taxon>Azonexaceae</taxon>
        <taxon>Azonexus</taxon>
    </lineage>
</organism>
<dbReference type="GO" id="GO:0005737">
    <property type="term" value="C:cytoplasm"/>
    <property type="evidence" value="ECO:0007669"/>
    <property type="project" value="UniProtKB-SubCell"/>
</dbReference>
<name>A0A495WHL3_9RHOO</name>
<feature type="domain" description="Ribosome maturation factor RimM PRC barrel" evidence="7">
    <location>
        <begin position="102"/>
        <end position="169"/>
    </location>
</feature>
<protein>
    <recommendedName>
        <fullName evidence="5">Ribosome maturation factor RimM</fullName>
    </recommendedName>
</protein>
<dbReference type="GO" id="GO:0006364">
    <property type="term" value="P:rRNA processing"/>
    <property type="evidence" value="ECO:0007669"/>
    <property type="project" value="UniProtKB-UniRule"/>
</dbReference>
<dbReference type="InterPro" id="IPR002676">
    <property type="entry name" value="RimM_N"/>
</dbReference>
<dbReference type="GO" id="GO:0043022">
    <property type="term" value="F:ribosome binding"/>
    <property type="evidence" value="ECO:0007669"/>
    <property type="project" value="InterPro"/>
</dbReference>
<comment type="domain">
    <text evidence="5">The PRC barrel domain binds ribosomal protein uS19.</text>
</comment>
<dbReference type="SUPFAM" id="SSF50447">
    <property type="entry name" value="Translation proteins"/>
    <property type="match status" value="1"/>
</dbReference>
<dbReference type="InterPro" id="IPR036976">
    <property type="entry name" value="RimM_N_sf"/>
</dbReference>
<comment type="subunit">
    <text evidence="5">Binds ribosomal protein uS19.</text>
</comment>
<dbReference type="Gene3D" id="2.40.30.60">
    <property type="entry name" value="RimM"/>
    <property type="match status" value="1"/>
</dbReference>
<evidence type="ECO:0000256" key="4">
    <source>
        <dbReference type="ARBA" id="ARBA00023186"/>
    </source>
</evidence>
<dbReference type="InterPro" id="IPR011033">
    <property type="entry name" value="PRC_barrel-like_sf"/>
</dbReference>
<dbReference type="Pfam" id="PF01782">
    <property type="entry name" value="RimM"/>
    <property type="match status" value="1"/>
</dbReference>
<comment type="caution">
    <text evidence="8">The sequence shown here is derived from an EMBL/GenBank/DDBJ whole genome shotgun (WGS) entry which is preliminary data.</text>
</comment>
<evidence type="ECO:0000259" key="7">
    <source>
        <dbReference type="Pfam" id="PF24986"/>
    </source>
</evidence>
<comment type="similarity">
    <text evidence="5">Belongs to the RimM family.</text>
</comment>
<keyword evidence="2 5" id="KW-0690">Ribosome biogenesis</keyword>
<dbReference type="InterPro" id="IPR011961">
    <property type="entry name" value="RimM"/>
</dbReference>
<accession>A0A495WHL3</accession>
<proteinExistence type="inferred from homology"/>
<evidence type="ECO:0000256" key="1">
    <source>
        <dbReference type="ARBA" id="ARBA00022490"/>
    </source>
</evidence>
<dbReference type="RefSeq" id="WP_217350402.1">
    <property type="nucleotide sequence ID" value="NZ_JAANMQ010000002.1"/>
</dbReference>
<evidence type="ECO:0000256" key="5">
    <source>
        <dbReference type="HAMAP-Rule" id="MF_00014"/>
    </source>
</evidence>
<dbReference type="InterPro" id="IPR056792">
    <property type="entry name" value="PRC_RimM"/>
</dbReference>
<dbReference type="EMBL" id="RBXP01000013">
    <property type="protein sequence ID" value="RKT59348.1"/>
    <property type="molecule type" value="Genomic_DNA"/>
</dbReference>
<reference evidence="8 9" key="1">
    <citation type="submission" date="2018-10" db="EMBL/GenBank/DDBJ databases">
        <title>Genomic Encyclopedia of Type Strains, Phase IV (KMG-IV): sequencing the most valuable type-strain genomes for metagenomic binning, comparative biology and taxonomic classification.</title>
        <authorList>
            <person name="Goeker M."/>
        </authorList>
    </citation>
    <scope>NUCLEOTIDE SEQUENCE [LARGE SCALE GENOMIC DNA]</scope>
    <source>
        <strain evidence="8 9">DSM 23841</strain>
    </source>
</reference>
<gene>
    <name evidence="5" type="primary">rimM</name>
    <name evidence="8" type="ORF">DFR40_1232</name>
</gene>
<dbReference type="HAMAP" id="MF_00014">
    <property type="entry name" value="Ribosome_mat_RimM"/>
    <property type="match status" value="1"/>
</dbReference>
<sequence>MTGSDIVVLGRLAEPYGIRGWLRLHVFGDDPLAWREIAAWQIGKEGGPWRAIGLNGLKAHGDGIVVALAGVDDRTAAEALKGMLIGAARDALPATGDDEFYWADLVGLAVVNEAGETLGTVAGLLETGANDVLRVVAGDGTERLLPFVEAVVLAVEKEAGRIRVAWGSDW</sequence>
<feature type="domain" description="RimM N-terminal" evidence="6">
    <location>
        <begin position="9"/>
        <end position="90"/>
    </location>
</feature>
<dbReference type="NCBIfam" id="TIGR02273">
    <property type="entry name" value="16S_RimM"/>
    <property type="match status" value="1"/>
</dbReference>
<keyword evidence="1 5" id="KW-0963">Cytoplasm</keyword>
<keyword evidence="9" id="KW-1185">Reference proteome</keyword>
<keyword evidence="4 5" id="KW-0143">Chaperone</keyword>